<accession>A0AAC9RRT9</accession>
<proteinExistence type="predicted"/>
<dbReference type="Proteomes" id="UP000242864">
    <property type="component" value="Chromosome"/>
</dbReference>
<protein>
    <submittedName>
        <fullName evidence="5">Nuclear export factor GLE1</fullName>
    </submittedName>
</protein>
<name>A0AAC9RRT9_9STAP</name>
<evidence type="ECO:0000313" key="5">
    <source>
        <dbReference type="EMBL" id="ARJ50524.1"/>
    </source>
</evidence>
<feature type="chain" id="PRO_5041959106" evidence="3">
    <location>
        <begin position="27"/>
        <end position="212"/>
    </location>
</feature>
<keyword evidence="2" id="KW-0472">Membrane</keyword>
<evidence type="ECO:0000256" key="1">
    <source>
        <dbReference type="SAM" id="MobiDB-lite"/>
    </source>
</evidence>
<sequence>MKKFKLYTSVLTVMVLFAPLSSVAEAHVTLNPNVSTPGSYAQYDVRVPVERDSNTVKIELEVPKDVTLSGVQPVPGFEHTFEKNKNGEITKVTWTATGKGIGQNEYMNFPIVVANPKKEGTYQWKAIQTYEDGKVVKWTDDDKKSETPAPTTVVKANGAMQQEETSHHHDTADSEETTAASSPWLERGMSIVALILAIIALFKRKNFTKSDK</sequence>
<evidence type="ECO:0000313" key="6">
    <source>
        <dbReference type="Proteomes" id="UP000242864"/>
    </source>
</evidence>
<reference evidence="5 6" key="1">
    <citation type="submission" date="2017-04" db="EMBL/GenBank/DDBJ databases">
        <authorList>
            <person name="Veseli I.A."/>
            <person name="Tang C."/>
            <person name="Pombert J.-F."/>
        </authorList>
    </citation>
    <scope>NUCLEOTIDE SEQUENCE [LARGE SCALE GENOMIC DNA]</scope>
    <source>
        <strain evidence="5 6">ATCC 700373</strain>
    </source>
</reference>
<keyword evidence="3" id="KW-0732">Signal</keyword>
<evidence type="ECO:0000256" key="2">
    <source>
        <dbReference type="SAM" id="Phobius"/>
    </source>
</evidence>
<dbReference type="InterPro" id="IPR012533">
    <property type="entry name" value="YcnI-copper_dom"/>
</dbReference>
<gene>
    <name evidence="5" type="ORF">B5P37_03955</name>
</gene>
<keyword evidence="6" id="KW-1185">Reference proteome</keyword>
<feature type="domain" description="YncI copper-binding" evidence="4">
    <location>
        <begin position="27"/>
        <end position="151"/>
    </location>
</feature>
<dbReference type="KEGG" id="slz:B5P37_03955"/>
<feature type="signal peptide" evidence="3">
    <location>
        <begin position="1"/>
        <end position="26"/>
    </location>
</feature>
<keyword evidence="2" id="KW-1133">Transmembrane helix</keyword>
<dbReference type="AlphaFoldDB" id="A0AAC9RRT9"/>
<dbReference type="RefSeq" id="WP_085237002.1">
    <property type="nucleotide sequence ID" value="NZ_CP020773.1"/>
</dbReference>
<feature type="transmembrane region" description="Helical" evidence="2">
    <location>
        <begin position="184"/>
        <end position="202"/>
    </location>
</feature>
<evidence type="ECO:0000259" key="4">
    <source>
        <dbReference type="Pfam" id="PF07987"/>
    </source>
</evidence>
<dbReference type="EMBL" id="CP020773">
    <property type="protein sequence ID" value="ARJ50524.1"/>
    <property type="molecule type" value="Genomic_DNA"/>
</dbReference>
<dbReference type="CDD" id="cd08545">
    <property type="entry name" value="YcnI_like"/>
    <property type="match status" value="1"/>
</dbReference>
<feature type="region of interest" description="Disordered" evidence="1">
    <location>
        <begin position="140"/>
        <end position="181"/>
    </location>
</feature>
<organism evidence="5 6">
    <name type="scientific">Staphylococcus lutrae</name>
    <dbReference type="NCBI Taxonomy" id="155085"/>
    <lineage>
        <taxon>Bacteria</taxon>
        <taxon>Bacillati</taxon>
        <taxon>Bacillota</taxon>
        <taxon>Bacilli</taxon>
        <taxon>Bacillales</taxon>
        <taxon>Staphylococcaceae</taxon>
        <taxon>Staphylococcus</taxon>
    </lineage>
</organism>
<dbReference type="Pfam" id="PF07987">
    <property type="entry name" value="DUF1775"/>
    <property type="match status" value="1"/>
</dbReference>
<keyword evidence="2" id="KW-0812">Transmembrane</keyword>
<dbReference type="Gene3D" id="2.60.40.2230">
    <property type="entry name" value="Uncharacterised protein YcnI-like PF07987, DUF1775"/>
    <property type="match status" value="1"/>
</dbReference>
<evidence type="ECO:0000256" key="3">
    <source>
        <dbReference type="SAM" id="SignalP"/>
    </source>
</evidence>
<dbReference type="InterPro" id="IPR038507">
    <property type="entry name" value="YcnI-like_sf"/>
</dbReference>